<dbReference type="Pfam" id="PF10901">
    <property type="entry name" value="DUF2690"/>
    <property type="match status" value="1"/>
</dbReference>
<feature type="domain" description="Ricin B lectin" evidence="2">
    <location>
        <begin position="45"/>
        <end position="181"/>
    </location>
</feature>
<evidence type="ECO:0000313" key="3">
    <source>
        <dbReference type="EMBL" id="BCB89671.1"/>
    </source>
</evidence>
<dbReference type="Gene3D" id="2.80.10.50">
    <property type="match status" value="1"/>
</dbReference>
<name>A0A6F8YV06_9ACTN</name>
<dbReference type="Proteomes" id="UP000503011">
    <property type="component" value="Chromosome"/>
</dbReference>
<organism evidence="3 4">
    <name type="scientific">Phytohabitans suffuscus</name>
    <dbReference type="NCBI Taxonomy" id="624315"/>
    <lineage>
        <taxon>Bacteria</taxon>
        <taxon>Bacillati</taxon>
        <taxon>Actinomycetota</taxon>
        <taxon>Actinomycetes</taxon>
        <taxon>Micromonosporales</taxon>
        <taxon>Micromonosporaceae</taxon>
    </lineage>
</organism>
<evidence type="ECO:0000256" key="1">
    <source>
        <dbReference type="SAM" id="SignalP"/>
    </source>
</evidence>
<gene>
    <name evidence="3" type="ORF">Psuf_069840</name>
</gene>
<reference evidence="3 4" key="1">
    <citation type="submission" date="2020-03" db="EMBL/GenBank/DDBJ databases">
        <title>Whole genome shotgun sequence of Phytohabitans suffuscus NBRC 105367.</title>
        <authorList>
            <person name="Komaki H."/>
            <person name="Tamura T."/>
        </authorList>
    </citation>
    <scope>NUCLEOTIDE SEQUENCE [LARGE SCALE GENOMIC DNA]</scope>
    <source>
        <strain evidence="3 4">NBRC 105367</strain>
    </source>
</reference>
<accession>A0A6F8YV06</accession>
<feature type="chain" id="PRO_5039335518" description="Ricin B lectin domain-containing protein" evidence="1">
    <location>
        <begin position="27"/>
        <end position="304"/>
    </location>
</feature>
<dbReference type="SMART" id="SM00458">
    <property type="entry name" value="RICIN"/>
    <property type="match status" value="1"/>
</dbReference>
<evidence type="ECO:0000313" key="4">
    <source>
        <dbReference type="Proteomes" id="UP000503011"/>
    </source>
</evidence>
<dbReference type="AlphaFoldDB" id="A0A6F8YV06"/>
<reference evidence="3 4" key="2">
    <citation type="submission" date="2020-03" db="EMBL/GenBank/DDBJ databases">
        <authorList>
            <person name="Ichikawa N."/>
            <person name="Kimura A."/>
            <person name="Kitahashi Y."/>
            <person name="Uohara A."/>
        </authorList>
    </citation>
    <scope>NUCLEOTIDE SEQUENCE [LARGE SCALE GENOMIC DNA]</scope>
    <source>
        <strain evidence="3 4">NBRC 105367</strain>
    </source>
</reference>
<keyword evidence="1" id="KW-0732">Signal</keyword>
<sequence length="304" mass="32733">MPVPLRRILSAILLALVATTTGLTMPANPAAAAWDPQFPSNWHIRTFFAGGSPSTLAMDARFSGGHGTPVQLWTSNGLEAEMWVEEPASEGGAYYHPGYNRWLCLDFNGERGAGIPLVVNNCDGSDSQRWFRSANGPNAVKLTTHSDNAYCVDVPSSQFNSGQGLWIWPCNGGNAQRFHNAGCFGSNCQGLDPALTFCSVESDVSDDFTVGDNRVTLHRSGRCSTVWARMTADPDASISRHVTVQRLLGGVSQGTLSSPPVSQGNPVGWTPMYTIASSQYYYRACWVYSGTGQTVCGFSVSYVP</sequence>
<dbReference type="PROSITE" id="PS50231">
    <property type="entry name" value="RICIN_B_LECTIN"/>
    <property type="match status" value="1"/>
</dbReference>
<evidence type="ECO:0000259" key="2">
    <source>
        <dbReference type="SMART" id="SM00458"/>
    </source>
</evidence>
<dbReference type="CDD" id="cd00161">
    <property type="entry name" value="beta-trefoil_Ricin-like"/>
    <property type="match status" value="1"/>
</dbReference>
<dbReference type="SUPFAM" id="SSF50370">
    <property type="entry name" value="Ricin B-like lectins"/>
    <property type="match status" value="1"/>
</dbReference>
<dbReference type="InterPro" id="IPR035992">
    <property type="entry name" value="Ricin_B-like_lectins"/>
</dbReference>
<dbReference type="InterPro" id="IPR021224">
    <property type="entry name" value="DUF2690"/>
</dbReference>
<protein>
    <recommendedName>
        <fullName evidence="2">Ricin B lectin domain-containing protein</fullName>
    </recommendedName>
</protein>
<dbReference type="EMBL" id="AP022871">
    <property type="protein sequence ID" value="BCB89671.1"/>
    <property type="molecule type" value="Genomic_DNA"/>
</dbReference>
<dbReference type="InterPro" id="IPR000772">
    <property type="entry name" value="Ricin_B_lectin"/>
</dbReference>
<feature type="signal peptide" evidence="1">
    <location>
        <begin position="1"/>
        <end position="26"/>
    </location>
</feature>
<keyword evidence="4" id="KW-1185">Reference proteome</keyword>
<proteinExistence type="predicted"/>
<dbReference type="KEGG" id="psuu:Psuf_069840"/>
<dbReference type="RefSeq" id="WP_173161639.1">
    <property type="nucleotide sequence ID" value="NZ_AP022871.1"/>
</dbReference>